<keyword evidence="4 5" id="KW-0472">Membrane</keyword>
<feature type="transmembrane region" description="Helical" evidence="5">
    <location>
        <begin position="6"/>
        <end position="27"/>
    </location>
</feature>
<dbReference type="PANTHER" id="PTHR10846">
    <property type="entry name" value="SODIUM/POTASSIUM/CALCIUM EXCHANGER"/>
    <property type="match status" value="1"/>
</dbReference>
<evidence type="ECO:0000256" key="1">
    <source>
        <dbReference type="ARBA" id="ARBA00004141"/>
    </source>
</evidence>
<evidence type="ECO:0000256" key="3">
    <source>
        <dbReference type="ARBA" id="ARBA00022989"/>
    </source>
</evidence>
<feature type="domain" description="Sodium/calcium exchanger membrane region" evidence="6">
    <location>
        <begin position="170"/>
        <end position="322"/>
    </location>
</feature>
<dbReference type="Gene3D" id="1.20.1420.30">
    <property type="entry name" value="NCX, central ion-binding region"/>
    <property type="match status" value="2"/>
</dbReference>
<evidence type="ECO:0000313" key="7">
    <source>
        <dbReference type="EMBL" id="PLW82913.1"/>
    </source>
</evidence>
<dbReference type="OrthoDB" id="9794225at2"/>
<dbReference type="InterPro" id="IPR004837">
    <property type="entry name" value="NaCa_Exmemb"/>
</dbReference>
<reference evidence="8" key="1">
    <citation type="submission" date="2017-11" db="EMBL/GenBank/DDBJ databases">
        <title>The draft genome sequence of Chromatocurvus sp. F02.</title>
        <authorList>
            <person name="Du Z.-J."/>
            <person name="Chang Y.-Q."/>
        </authorList>
    </citation>
    <scope>NUCLEOTIDE SEQUENCE [LARGE SCALE GENOMIC DNA]</scope>
    <source>
        <strain evidence="8">F02</strain>
    </source>
</reference>
<evidence type="ECO:0000313" key="8">
    <source>
        <dbReference type="Proteomes" id="UP000234845"/>
    </source>
</evidence>
<dbReference type="InterPro" id="IPR044880">
    <property type="entry name" value="NCX_ion-bd_dom_sf"/>
</dbReference>
<dbReference type="NCBIfam" id="TIGR00367">
    <property type="entry name" value="calcium/sodium antiporter"/>
    <property type="match status" value="1"/>
</dbReference>
<evidence type="ECO:0000256" key="2">
    <source>
        <dbReference type="ARBA" id="ARBA00022692"/>
    </source>
</evidence>
<dbReference type="InterPro" id="IPR004481">
    <property type="entry name" value="K/Na/Ca-exchanger"/>
</dbReference>
<comment type="subcellular location">
    <subcellularLocation>
        <location evidence="1">Membrane</location>
        <topology evidence="1">Multi-pass membrane protein</topology>
    </subcellularLocation>
</comment>
<evidence type="ECO:0000256" key="5">
    <source>
        <dbReference type="SAM" id="Phobius"/>
    </source>
</evidence>
<feature type="transmembrane region" description="Helical" evidence="5">
    <location>
        <begin position="168"/>
        <end position="192"/>
    </location>
</feature>
<comment type="caution">
    <text evidence="7">The sequence shown here is derived from an EMBL/GenBank/DDBJ whole genome shotgun (WGS) entry which is preliminary data.</text>
</comment>
<dbReference type="PANTHER" id="PTHR10846:SF8">
    <property type="entry name" value="INNER MEMBRANE PROTEIN YRBG"/>
    <property type="match status" value="1"/>
</dbReference>
<evidence type="ECO:0000259" key="6">
    <source>
        <dbReference type="Pfam" id="PF01699"/>
    </source>
</evidence>
<feature type="transmembrane region" description="Helical" evidence="5">
    <location>
        <begin position="130"/>
        <end position="147"/>
    </location>
</feature>
<dbReference type="RefSeq" id="WP_101520513.1">
    <property type="nucleotide sequence ID" value="NZ_PKLZ01000003.1"/>
</dbReference>
<name>A0A2N5Y3E0_9GAMM</name>
<sequence length="325" mass="34086">MLLATAAILIGFVILIWSADLFVAGAASIARNMGLSPIIIGLTIVSIGTSAPEILVSLTAAFRDAGELAIGNAIGSNIANIGLVLGATLVIVPMKIHPGCIRRELPVLLLVTLGAAVLLFDGVLSRLDGVVMLATLVLIMVQIVRIQRADDLIVKELSEEPPGGLSTLRAWLTFAAGFLLLIGSSQLLVWGATNIAEQLGVSQLIIGLTIVAVGTSLPELAATVAGALRGHTDIAVGNVIGSNLFNLLAVMAIPGLVSAEVLEPAILSRDYLTMTVLTLLLAMAVFFGRKHRKAGADGTAYIGRTVGVLLLLIYALYYYWLYQTR</sequence>
<feature type="transmembrane region" description="Helical" evidence="5">
    <location>
        <begin position="301"/>
        <end position="320"/>
    </location>
</feature>
<keyword evidence="8" id="KW-1185">Reference proteome</keyword>
<dbReference type="Proteomes" id="UP000234845">
    <property type="component" value="Unassembled WGS sequence"/>
</dbReference>
<dbReference type="GO" id="GO:0005262">
    <property type="term" value="F:calcium channel activity"/>
    <property type="evidence" value="ECO:0007669"/>
    <property type="project" value="TreeGrafter"/>
</dbReference>
<feature type="transmembrane region" description="Helical" evidence="5">
    <location>
        <begin position="204"/>
        <end position="228"/>
    </location>
</feature>
<organism evidence="7 8">
    <name type="scientific">Kineobactrum sediminis</name>
    <dbReference type="NCBI Taxonomy" id="1905677"/>
    <lineage>
        <taxon>Bacteria</taxon>
        <taxon>Pseudomonadati</taxon>
        <taxon>Pseudomonadota</taxon>
        <taxon>Gammaproteobacteria</taxon>
        <taxon>Cellvibrionales</taxon>
        <taxon>Halieaceae</taxon>
        <taxon>Kineobactrum</taxon>
    </lineage>
</organism>
<dbReference type="GO" id="GO:0006874">
    <property type="term" value="P:intracellular calcium ion homeostasis"/>
    <property type="evidence" value="ECO:0007669"/>
    <property type="project" value="TreeGrafter"/>
</dbReference>
<feature type="transmembrane region" description="Helical" evidence="5">
    <location>
        <begin position="240"/>
        <end position="259"/>
    </location>
</feature>
<feature type="transmembrane region" description="Helical" evidence="5">
    <location>
        <begin position="39"/>
        <end position="62"/>
    </location>
</feature>
<accession>A0A2N5Y3E0</accession>
<feature type="transmembrane region" description="Helical" evidence="5">
    <location>
        <begin position="271"/>
        <end position="289"/>
    </location>
</feature>
<keyword evidence="2 5" id="KW-0812">Transmembrane</keyword>
<dbReference type="GO" id="GO:0005886">
    <property type="term" value="C:plasma membrane"/>
    <property type="evidence" value="ECO:0007669"/>
    <property type="project" value="TreeGrafter"/>
</dbReference>
<feature type="transmembrane region" description="Helical" evidence="5">
    <location>
        <begin position="105"/>
        <end position="124"/>
    </location>
</feature>
<keyword evidence="3 5" id="KW-1133">Transmembrane helix</keyword>
<protein>
    <submittedName>
        <fullName evidence="7">Calcium/sodium antiporter</fullName>
    </submittedName>
</protein>
<gene>
    <name evidence="7" type="ORF">CWI75_05590</name>
</gene>
<dbReference type="AlphaFoldDB" id="A0A2N5Y3E0"/>
<dbReference type="EMBL" id="PKLZ01000003">
    <property type="protein sequence ID" value="PLW82913.1"/>
    <property type="molecule type" value="Genomic_DNA"/>
</dbReference>
<dbReference type="GO" id="GO:0008273">
    <property type="term" value="F:calcium, potassium:sodium antiporter activity"/>
    <property type="evidence" value="ECO:0007669"/>
    <property type="project" value="TreeGrafter"/>
</dbReference>
<feature type="domain" description="Sodium/calcium exchanger membrane region" evidence="6">
    <location>
        <begin position="4"/>
        <end position="141"/>
    </location>
</feature>
<proteinExistence type="predicted"/>
<evidence type="ECO:0000256" key="4">
    <source>
        <dbReference type="ARBA" id="ARBA00023136"/>
    </source>
</evidence>
<feature type="transmembrane region" description="Helical" evidence="5">
    <location>
        <begin position="74"/>
        <end position="93"/>
    </location>
</feature>
<dbReference type="Pfam" id="PF01699">
    <property type="entry name" value="Na_Ca_ex"/>
    <property type="match status" value="2"/>
</dbReference>